<comment type="caution">
    <text evidence="2">The sequence shown here is derived from an EMBL/GenBank/DDBJ whole genome shotgun (WGS) entry which is preliminary data.</text>
</comment>
<dbReference type="EMBL" id="CAKXAJ010025589">
    <property type="protein sequence ID" value="CAH2241779.1"/>
    <property type="molecule type" value="Genomic_DNA"/>
</dbReference>
<accession>A0A8S4RWB2</accession>
<dbReference type="Pfam" id="PF26080">
    <property type="entry name" value="CUB_animal"/>
    <property type="match status" value="1"/>
</dbReference>
<gene>
    <name evidence="2" type="primary">jg16341</name>
    <name evidence="2" type="ORF">PAEG_LOCUS18185</name>
</gene>
<name>A0A8S4RWB2_9NEOP</name>
<evidence type="ECO:0000259" key="1">
    <source>
        <dbReference type="Pfam" id="PF26080"/>
    </source>
</evidence>
<dbReference type="PANTHER" id="PTHR33236:SF11">
    <property type="entry name" value="CUB DOMAIN-CONTAINING PROTEIN"/>
    <property type="match status" value="1"/>
</dbReference>
<dbReference type="Gene3D" id="2.60.120.290">
    <property type="entry name" value="Spermadhesin, CUB domain"/>
    <property type="match status" value="1"/>
</dbReference>
<evidence type="ECO:0000313" key="3">
    <source>
        <dbReference type="Proteomes" id="UP000838756"/>
    </source>
</evidence>
<feature type="domain" description="CUB" evidence="1">
    <location>
        <begin position="256"/>
        <end position="403"/>
    </location>
</feature>
<dbReference type="Proteomes" id="UP000838756">
    <property type="component" value="Unassembled WGS sequence"/>
</dbReference>
<evidence type="ECO:0000313" key="2">
    <source>
        <dbReference type="EMBL" id="CAH2241779.1"/>
    </source>
</evidence>
<protein>
    <submittedName>
        <fullName evidence="2">Jg16341 protein</fullName>
    </submittedName>
</protein>
<dbReference type="InterPro" id="IPR058698">
    <property type="entry name" value="CUB_metazoa"/>
</dbReference>
<organism evidence="2 3">
    <name type="scientific">Pararge aegeria aegeria</name>
    <dbReference type="NCBI Taxonomy" id="348720"/>
    <lineage>
        <taxon>Eukaryota</taxon>
        <taxon>Metazoa</taxon>
        <taxon>Ecdysozoa</taxon>
        <taxon>Arthropoda</taxon>
        <taxon>Hexapoda</taxon>
        <taxon>Insecta</taxon>
        <taxon>Pterygota</taxon>
        <taxon>Neoptera</taxon>
        <taxon>Endopterygota</taxon>
        <taxon>Lepidoptera</taxon>
        <taxon>Glossata</taxon>
        <taxon>Ditrysia</taxon>
        <taxon>Papilionoidea</taxon>
        <taxon>Nymphalidae</taxon>
        <taxon>Satyrinae</taxon>
        <taxon>Satyrini</taxon>
        <taxon>Parargina</taxon>
        <taxon>Pararge</taxon>
    </lineage>
</organism>
<sequence length="407" mass="46221">MFLHILCIDGKKWYSVKDISEFQDPNQMRSRVRFEHNKTKHYVPVVTEKWQNKEVEYDYSFPDEREFKPSDPWQISYLMKSRQSKPKDVGDKELKHKSLELKNNVVNTNIVHINRQKRPLRRRCPQMRKPKHLNSVAGRFLEVFQVVEFDHVSCSSNTGLEGTCLHEYDCEKTGGTSMGACADGYGTCCVTLFGCEGRSSAAVGWFNNPGYPSPSADRLSCTFTLDKFSAGITQIRLDFIHFEVTQLTPSDELAAPTGCMQFFKEDHGHIESFNYRERSEIGITRIPSYLNNLNYAMCIKRATASCSITYTNVGEMQIVNYDTEGLPVIPPQQAGVEILNCPSDWLLIAALRLCGERLNDGSVIQDFALDAPVTDDGAGPIVVWFRSDGVYAGRGFRFYYQQNPCTT</sequence>
<dbReference type="PANTHER" id="PTHR33236">
    <property type="entry name" value="INTRAFLAGELLAR TRANSPORT PROTEIN 122 FAMILY PROTEIN-RELATED"/>
    <property type="match status" value="1"/>
</dbReference>
<reference evidence="2" key="1">
    <citation type="submission" date="2022-03" db="EMBL/GenBank/DDBJ databases">
        <authorList>
            <person name="Lindestad O."/>
        </authorList>
    </citation>
    <scope>NUCLEOTIDE SEQUENCE</scope>
</reference>
<dbReference type="AlphaFoldDB" id="A0A8S4RWB2"/>
<keyword evidence="3" id="KW-1185">Reference proteome</keyword>
<dbReference type="OrthoDB" id="6479909at2759"/>
<dbReference type="SUPFAM" id="SSF49854">
    <property type="entry name" value="Spermadhesin, CUB domain"/>
    <property type="match status" value="1"/>
</dbReference>
<dbReference type="InterPro" id="IPR035914">
    <property type="entry name" value="Sperma_CUB_dom_sf"/>
</dbReference>
<proteinExistence type="predicted"/>